<dbReference type="InterPro" id="IPR044634">
    <property type="entry name" value="Zuotin/DnaJC2"/>
</dbReference>
<dbReference type="EMBL" id="CAKOAT010832932">
    <property type="protein sequence ID" value="CAH8389426.1"/>
    <property type="molecule type" value="Genomic_DNA"/>
</dbReference>
<accession>A0ABC8M024</accession>
<name>A0ABC8M024_ERUVS</name>
<protein>
    <recommendedName>
        <fullName evidence="2">Myb-like domain-containing protein</fullName>
    </recommendedName>
</protein>
<dbReference type="FunFam" id="1.10.10.60:FF:000416">
    <property type="entry name" value="Myb family transcription factor"/>
    <property type="match status" value="1"/>
</dbReference>
<dbReference type="SMART" id="SM00717">
    <property type="entry name" value="SANT"/>
    <property type="match status" value="1"/>
</dbReference>
<evidence type="ECO:0000313" key="3">
    <source>
        <dbReference type="EMBL" id="CAH8389426.1"/>
    </source>
</evidence>
<organism evidence="3 4">
    <name type="scientific">Eruca vesicaria subsp. sativa</name>
    <name type="common">Garden rocket</name>
    <name type="synonym">Eruca sativa</name>
    <dbReference type="NCBI Taxonomy" id="29727"/>
    <lineage>
        <taxon>Eukaryota</taxon>
        <taxon>Viridiplantae</taxon>
        <taxon>Streptophyta</taxon>
        <taxon>Embryophyta</taxon>
        <taxon>Tracheophyta</taxon>
        <taxon>Spermatophyta</taxon>
        <taxon>Magnoliopsida</taxon>
        <taxon>eudicotyledons</taxon>
        <taxon>Gunneridae</taxon>
        <taxon>Pentapetalae</taxon>
        <taxon>rosids</taxon>
        <taxon>malvids</taxon>
        <taxon>Brassicales</taxon>
        <taxon>Brassicaceae</taxon>
        <taxon>Brassiceae</taxon>
        <taxon>Eruca</taxon>
    </lineage>
</organism>
<reference evidence="3 4" key="1">
    <citation type="submission" date="2022-03" db="EMBL/GenBank/DDBJ databases">
        <authorList>
            <person name="Macdonald S."/>
            <person name="Ahmed S."/>
            <person name="Newling K."/>
        </authorList>
    </citation>
    <scope>NUCLEOTIDE SEQUENCE [LARGE SCALE GENOMIC DNA]</scope>
</reference>
<dbReference type="PANTHER" id="PTHR43999">
    <property type="entry name" value="DNAJ HOMOLOG SUBFAMILY C MEMBER 2"/>
    <property type="match status" value="1"/>
</dbReference>
<sequence>MEFYDEDKPRFVFQSRPSSSRKTEVDDDDPKTPNKISISISFLKNRKASLDPRLAEEEEEDAGGDGEGWSNGEDIALLNALKAFPKEAAMRWEKVAAAVPGKTKAACMKRVTQLKKGFRSSKSGAN</sequence>
<dbReference type="SUPFAM" id="SSF46689">
    <property type="entry name" value="Homeodomain-like"/>
    <property type="match status" value="1"/>
</dbReference>
<dbReference type="CDD" id="cd00167">
    <property type="entry name" value="SANT"/>
    <property type="match status" value="1"/>
</dbReference>
<feature type="region of interest" description="Disordered" evidence="1">
    <location>
        <begin position="1"/>
        <end position="35"/>
    </location>
</feature>
<proteinExistence type="predicted"/>
<dbReference type="InterPro" id="IPR001005">
    <property type="entry name" value="SANT/Myb"/>
</dbReference>
<feature type="domain" description="Myb-like" evidence="2">
    <location>
        <begin position="69"/>
        <end position="115"/>
    </location>
</feature>
<dbReference type="Pfam" id="PF00249">
    <property type="entry name" value="Myb_DNA-binding"/>
    <property type="match status" value="1"/>
</dbReference>
<comment type="caution">
    <text evidence="3">The sequence shown here is derived from an EMBL/GenBank/DDBJ whole genome shotgun (WGS) entry which is preliminary data.</text>
</comment>
<evidence type="ECO:0000256" key="1">
    <source>
        <dbReference type="SAM" id="MobiDB-lite"/>
    </source>
</evidence>
<feature type="compositionally biased region" description="Basic and acidic residues" evidence="1">
    <location>
        <begin position="1"/>
        <end position="10"/>
    </location>
</feature>
<dbReference type="PANTHER" id="PTHR43999:SF3">
    <property type="entry name" value="TRANSCRIPTION FACTOR MAMYB"/>
    <property type="match status" value="1"/>
</dbReference>
<dbReference type="Gene3D" id="1.10.10.60">
    <property type="entry name" value="Homeodomain-like"/>
    <property type="match status" value="1"/>
</dbReference>
<evidence type="ECO:0000259" key="2">
    <source>
        <dbReference type="PROSITE" id="PS50090"/>
    </source>
</evidence>
<dbReference type="InterPro" id="IPR009057">
    <property type="entry name" value="Homeodomain-like_sf"/>
</dbReference>
<dbReference type="PROSITE" id="PS50090">
    <property type="entry name" value="MYB_LIKE"/>
    <property type="match status" value="1"/>
</dbReference>
<dbReference type="AlphaFoldDB" id="A0ABC8M024"/>
<dbReference type="Proteomes" id="UP001642260">
    <property type="component" value="Unassembled WGS sequence"/>
</dbReference>
<keyword evidence="4" id="KW-1185">Reference proteome</keyword>
<feature type="region of interest" description="Disordered" evidence="1">
    <location>
        <begin position="49"/>
        <end position="71"/>
    </location>
</feature>
<evidence type="ECO:0000313" key="4">
    <source>
        <dbReference type="Proteomes" id="UP001642260"/>
    </source>
</evidence>
<gene>
    <name evidence="3" type="ORF">ERUC_LOCUS41909</name>
</gene>